<evidence type="ECO:0000256" key="1">
    <source>
        <dbReference type="SAM" id="SignalP"/>
    </source>
</evidence>
<dbReference type="PROSITE" id="PS51257">
    <property type="entry name" value="PROKAR_LIPOPROTEIN"/>
    <property type="match status" value="1"/>
</dbReference>
<feature type="signal peptide" evidence="1">
    <location>
        <begin position="1"/>
        <end position="22"/>
    </location>
</feature>
<keyword evidence="3" id="KW-1185">Reference proteome</keyword>
<dbReference type="OrthoDB" id="5184982at2"/>
<evidence type="ECO:0000313" key="3">
    <source>
        <dbReference type="Proteomes" id="UP000199022"/>
    </source>
</evidence>
<name>A0A1I1PW14_9ACTN</name>
<feature type="chain" id="PRO_5038815099" evidence="1">
    <location>
        <begin position="23"/>
        <end position="275"/>
    </location>
</feature>
<dbReference type="Proteomes" id="UP000199022">
    <property type="component" value="Unassembled WGS sequence"/>
</dbReference>
<accession>A0A1I1PW14</accession>
<evidence type="ECO:0000313" key="2">
    <source>
        <dbReference type="EMBL" id="SFD14094.1"/>
    </source>
</evidence>
<protein>
    <submittedName>
        <fullName evidence="2">Uncharacterized protein</fullName>
    </submittedName>
</protein>
<sequence length="275" mass="28010">MRTRLVVLAGLLALTACGQRQDAVGPPAPQLPDDGDALVLRVAVGGGFAPAGTAPTELPAVSVYRDGRVLSNGPVIAIYPAPAWPNVQVNRVDEDTLAELVQAAQDAGVAGTADLGDPQIADARTTSITLATADGTDTRDVYALTEAVGDPSLTDEQATARQDLADLVDRLLALTESEPLGRYTPTAVAAFASAYVPGDPALVRDPVAWPGPPLPGEAVTPDVGCALATGEQAAALVTAAQAADTVTPWTDGAGTWTVVFRPLLPDETGCDDVTG</sequence>
<reference evidence="3" key="1">
    <citation type="submission" date="2016-10" db="EMBL/GenBank/DDBJ databases">
        <authorList>
            <person name="Varghese N."/>
            <person name="Submissions S."/>
        </authorList>
    </citation>
    <scope>NUCLEOTIDE SEQUENCE [LARGE SCALE GENOMIC DNA]</scope>
    <source>
        <strain evidence="3">DSM 45962</strain>
    </source>
</reference>
<dbReference type="AlphaFoldDB" id="A0A1I1PW14"/>
<dbReference type="STRING" id="1225127.SAMN05661030_2461"/>
<dbReference type="EMBL" id="FOMD01000003">
    <property type="protein sequence ID" value="SFD14094.1"/>
    <property type="molecule type" value="Genomic_DNA"/>
</dbReference>
<keyword evidence="1" id="KW-0732">Signal</keyword>
<gene>
    <name evidence="2" type="ORF">SAMN05661030_2461</name>
</gene>
<organism evidence="2 3">
    <name type="scientific">Klenkia taihuensis</name>
    <dbReference type="NCBI Taxonomy" id="1225127"/>
    <lineage>
        <taxon>Bacteria</taxon>
        <taxon>Bacillati</taxon>
        <taxon>Actinomycetota</taxon>
        <taxon>Actinomycetes</taxon>
        <taxon>Geodermatophilales</taxon>
        <taxon>Geodermatophilaceae</taxon>
        <taxon>Klenkia</taxon>
    </lineage>
</organism>
<proteinExistence type="predicted"/>
<dbReference type="RefSeq" id="WP_091558994.1">
    <property type="nucleotide sequence ID" value="NZ_BNAC01000001.1"/>
</dbReference>